<gene>
    <name evidence="2" type="ORF">GOB81_07065</name>
</gene>
<accession>A0ABX0JYI2</accession>
<organism evidence="2 3">
    <name type="scientific">Acetobacter conturbans</name>
    <dbReference type="NCBI Taxonomy" id="1737472"/>
    <lineage>
        <taxon>Bacteria</taxon>
        <taxon>Pseudomonadati</taxon>
        <taxon>Pseudomonadota</taxon>
        <taxon>Alphaproteobacteria</taxon>
        <taxon>Acetobacterales</taxon>
        <taxon>Acetobacteraceae</taxon>
        <taxon>Acetobacter</taxon>
    </lineage>
</organism>
<dbReference type="Proteomes" id="UP000631653">
    <property type="component" value="Unassembled WGS sequence"/>
</dbReference>
<evidence type="ECO:0000256" key="1">
    <source>
        <dbReference type="SAM" id="MobiDB-lite"/>
    </source>
</evidence>
<comment type="caution">
    <text evidence="2">The sequence shown here is derived from an EMBL/GenBank/DDBJ whole genome shotgun (WGS) entry which is preliminary data.</text>
</comment>
<feature type="compositionally biased region" description="Polar residues" evidence="1">
    <location>
        <begin position="52"/>
        <end position="66"/>
    </location>
</feature>
<dbReference type="EMBL" id="WOSY01000005">
    <property type="protein sequence ID" value="NHN88388.1"/>
    <property type="molecule type" value="Genomic_DNA"/>
</dbReference>
<keyword evidence="3" id="KW-1185">Reference proteome</keyword>
<name>A0ABX0JYI2_9PROT</name>
<protein>
    <submittedName>
        <fullName evidence="2">Uncharacterized protein</fullName>
    </submittedName>
</protein>
<feature type="region of interest" description="Disordered" evidence="1">
    <location>
        <begin position="46"/>
        <end position="66"/>
    </location>
</feature>
<evidence type="ECO:0000313" key="2">
    <source>
        <dbReference type="EMBL" id="NHN88388.1"/>
    </source>
</evidence>
<dbReference type="RefSeq" id="WP_173569673.1">
    <property type="nucleotide sequence ID" value="NZ_WOSY01000005.1"/>
</dbReference>
<sequence length="136" mass="14230">MIPLIITTPAMLSGWSAARRAETLLLGATGDVPASDGWQQTASLAPDAARSGASSTAFRGSASESSPWHGPACACCTPRPALVSQLLLLYQDRARGNRSFFRHIALVVSADQQASVAAGLRTDAIICSLFSPETEE</sequence>
<evidence type="ECO:0000313" key="3">
    <source>
        <dbReference type="Proteomes" id="UP000631653"/>
    </source>
</evidence>
<reference evidence="2 3" key="1">
    <citation type="journal article" date="2020" name="Int. J. Syst. Evol. Microbiol.">
        <title>Novel acetic acid bacteria from cider fermentations: Acetobacter conturbans sp. nov. and Acetobacter fallax sp. nov.</title>
        <authorList>
            <person name="Sombolestani A.S."/>
            <person name="Cleenwerck I."/>
            <person name="Cnockaert M."/>
            <person name="Borremans W."/>
            <person name="Wieme A.D."/>
            <person name="De Vuyst L."/>
            <person name="Vandamme P."/>
        </authorList>
    </citation>
    <scope>NUCLEOTIDE SEQUENCE [LARGE SCALE GENOMIC DNA]</scope>
    <source>
        <strain evidence="2 3">LMG 1627</strain>
    </source>
</reference>
<proteinExistence type="predicted"/>